<sequence length="101" mass="11795">MRRLGVLHAKIDMRDATWDATLAAVEVARDKWEACCFSLTLPPIPSPYIHTYIHTLLCVFPFLGLPTDTIKLSFHLTSSYPHHHHHHHHYHFNMETYVTHV</sequence>
<reference evidence="1 2" key="2">
    <citation type="journal article" date="2022" name="Mol. Ecol. Resour.">
        <title>The genomes of chicory, endive, great burdock and yacon provide insights into Asteraceae paleo-polyploidization history and plant inulin production.</title>
        <authorList>
            <person name="Fan W."/>
            <person name="Wang S."/>
            <person name="Wang H."/>
            <person name="Wang A."/>
            <person name="Jiang F."/>
            <person name="Liu H."/>
            <person name="Zhao H."/>
            <person name="Xu D."/>
            <person name="Zhang Y."/>
        </authorList>
    </citation>
    <scope>NUCLEOTIDE SEQUENCE [LARGE SCALE GENOMIC DNA]</scope>
    <source>
        <strain evidence="2">cv. Niubang</strain>
    </source>
</reference>
<reference evidence="2" key="1">
    <citation type="journal article" date="2022" name="Mol. Ecol. Resour.">
        <title>The genomes of chicory, endive, great burdock and yacon provide insights into Asteraceae palaeo-polyploidization history and plant inulin production.</title>
        <authorList>
            <person name="Fan W."/>
            <person name="Wang S."/>
            <person name="Wang H."/>
            <person name="Wang A."/>
            <person name="Jiang F."/>
            <person name="Liu H."/>
            <person name="Zhao H."/>
            <person name="Xu D."/>
            <person name="Zhang Y."/>
        </authorList>
    </citation>
    <scope>NUCLEOTIDE SEQUENCE [LARGE SCALE GENOMIC DNA]</scope>
    <source>
        <strain evidence="2">cv. Niubang</strain>
    </source>
</reference>
<proteinExistence type="predicted"/>
<keyword evidence="2" id="KW-1185">Reference proteome</keyword>
<evidence type="ECO:0000313" key="2">
    <source>
        <dbReference type="Proteomes" id="UP001055879"/>
    </source>
</evidence>
<dbReference type="Proteomes" id="UP001055879">
    <property type="component" value="Linkage Group LG04"/>
</dbReference>
<organism evidence="1 2">
    <name type="scientific">Arctium lappa</name>
    <name type="common">Greater burdock</name>
    <name type="synonym">Lappa major</name>
    <dbReference type="NCBI Taxonomy" id="4217"/>
    <lineage>
        <taxon>Eukaryota</taxon>
        <taxon>Viridiplantae</taxon>
        <taxon>Streptophyta</taxon>
        <taxon>Embryophyta</taxon>
        <taxon>Tracheophyta</taxon>
        <taxon>Spermatophyta</taxon>
        <taxon>Magnoliopsida</taxon>
        <taxon>eudicotyledons</taxon>
        <taxon>Gunneridae</taxon>
        <taxon>Pentapetalae</taxon>
        <taxon>asterids</taxon>
        <taxon>campanulids</taxon>
        <taxon>Asterales</taxon>
        <taxon>Asteraceae</taxon>
        <taxon>Carduoideae</taxon>
        <taxon>Cardueae</taxon>
        <taxon>Arctiinae</taxon>
        <taxon>Arctium</taxon>
    </lineage>
</organism>
<gene>
    <name evidence="1" type="ORF">L6452_13505</name>
</gene>
<name>A0ACB9CIG7_ARCLA</name>
<comment type="caution">
    <text evidence="1">The sequence shown here is derived from an EMBL/GenBank/DDBJ whole genome shotgun (WGS) entry which is preliminary data.</text>
</comment>
<evidence type="ECO:0000313" key="1">
    <source>
        <dbReference type="EMBL" id="KAI3734044.1"/>
    </source>
</evidence>
<dbReference type="EMBL" id="CM042050">
    <property type="protein sequence ID" value="KAI3734044.1"/>
    <property type="molecule type" value="Genomic_DNA"/>
</dbReference>
<accession>A0ACB9CIG7</accession>
<protein>
    <submittedName>
        <fullName evidence="1">Uncharacterized protein</fullName>
    </submittedName>
</protein>